<accession>A0A031LM54</accession>
<sequence length="182" mass="20841">MDNKKIAVRIKDPRLYIKLIKELRKKDIKISDNSDILISDYEQSANIFIKNEEEIDNTVAKAVCLVRGKREFNELLVGIDTNSPDLTVVTIGDGEILEEDRANISGIEDVIEEILSRYPYKRLYIGIGTGNKYGELVYKLLSLRYPFIKKVDETRTSTKNHYVNIKDKDVRAGFLIALRATT</sequence>
<proteinExistence type="predicted"/>
<keyword evidence="2" id="KW-1185">Reference proteome</keyword>
<dbReference type="EMBL" id="JFZT01000050">
    <property type="protein sequence ID" value="EZQ02402.1"/>
    <property type="molecule type" value="Genomic_DNA"/>
</dbReference>
<dbReference type="STRING" id="1160895.CM19_10450"/>
<dbReference type="OrthoDB" id="34658at2157"/>
<dbReference type="RefSeq" id="WP_048100294.1">
    <property type="nucleotide sequence ID" value="NZ_JFZT01000050.1"/>
</dbReference>
<evidence type="ECO:0000313" key="2">
    <source>
        <dbReference type="Proteomes" id="UP000024332"/>
    </source>
</evidence>
<dbReference type="AlphaFoldDB" id="A0A031LM54"/>
<evidence type="ECO:0000313" key="1">
    <source>
        <dbReference type="EMBL" id="EZQ02402.1"/>
    </source>
</evidence>
<organism evidence="1 2">
    <name type="scientific">Candidatus Acidianus copahuensis</name>
    <dbReference type="NCBI Taxonomy" id="1160895"/>
    <lineage>
        <taxon>Archaea</taxon>
        <taxon>Thermoproteota</taxon>
        <taxon>Thermoprotei</taxon>
        <taxon>Sulfolobales</taxon>
        <taxon>Sulfolobaceae</taxon>
        <taxon>Acidianus</taxon>
    </lineage>
</organism>
<protein>
    <submittedName>
        <fullName evidence="1">Uncharacterized protein</fullName>
    </submittedName>
</protein>
<reference evidence="1 2" key="1">
    <citation type="submission" date="2014-03" db="EMBL/GenBank/DDBJ databases">
        <title>Draft genome sequence of the novel thermoacidophilic archaea Acidianus copahuensis ALE1 strain, isolated from Copahue volcanic area in Neuquen Argentina.</title>
        <authorList>
            <person name="Urbieta M.S."/>
            <person name="Rascovan N."/>
            <person name="Castro C."/>
            <person name="Revale S."/>
            <person name="Giaveno M.A."/>
            <person name="Vazquez M.P."/>
            <person name="Donati E.R."/>
        </authorList>
    </citation>
    <scope>NUCLEOTIDE SEQUENCE [LARGE SCALE GENOMIC DNA]</scope>
    <source>
        <strain evidence="1 2">ALE1</strain>
    </source>
</reference>
<dbReference type="Proteomes" id="UP000024332">
    <property type="component" value="Unassembled WGS sequence"/>
</dbReference>
<comment type="caution">
    <text evidence="1">The sequence shown here is derived from an EMBL/GenBank/DDBJ whole genome shotgun (WGS) entry which is preliminary data.</text>
</comment>
<name>A0A031LM54_9CREN</name>
<gene>
    <name evidence="1" type="ORF">CM19_10450</name>
</gene>